<dbReference type="OrthoDB" id="599464at2"/>
<keyword evidence="2" id="KW-1185">Reference proteome</keyword>
<organism evidence="1 2">
    <name type="scientific">Flavobacterium lacus</name>
    <dbReference type="NCBI Taxonomy" id="1353778"/>
    <lineage>
        <taxon>Bacteria</taxon>
        <taxon>Pseudomonadati</taxon>
        <taxon>Bacteroidota</taxon>
        <taxon>Flavobacteriia</taxon>
        <taxon>Flavobacteriales</taxon>
        <taxon>Flavobacteriaceae</taxon>
        <taxon>Flavobacterium</taxon>
    </lineage>
</organism>
<evidence type="ECO:0000313" key="1">
    <source>
        <dbReference type="EMBL" id="RAR46902.1"/>
    </source>
</evidence>
<protein>
    <submittedName>
        <fullName evidence="1">Uncharacterized protein</fullName>
    </submittedName>
</protein>
<dbReference type="Proteomes" id="UP000249518">
    <property type="component" value="Unassembled WGS sequence"/>
</dbReference>
<dbReference type="AlphaFoldDB" id="A0A328WKM3"/>
<proteinExistence type="predicted"/>
<dbReference type="RefSeq" id="WP_112086818.1">
    <property type="nucleotide sequence ID" value="NZ_QLSV01000013.1"/>
</dbReference>
<accession>A0A328WKM3</accession>
<reference evidence="1 2" key="1">
    <citation type="submission" date="2018-06" db="EMBL/GenBank/DDBJ databases">
        <title>Genomic Encyclopedia of Type Strains, Phase III (KMG-III): the genomes of soil and plant-associated and newly described type strains.</title>
        <authorList>
            <person name="Whitman W."/>
        </authorList>
    </citation>
    <scope>NUCLEOTIDE SEQUENCE [LARGE SCALE GENOMIC DNA]</scope>
    <source>
        <strain evidence="1 2">CGMCC 1.12504</strain>
    </source>
</reference>
<evidence type="ECO:0000313" key="2">
    <source>
        <dbReference type="Proteomes" id="UP000249518"/>
    </source>
</evidence>
<sequence>MKKITLVIFTAFLTLNCSKDDSFNEEQTNLALLSSKKDTVLKSEVNYEIIDDDSKSIGELSIYHDETTIYLVCKTNANVTISEIDLYFGTFSNIRKSISDNKTIPTHNHIAKSIAPENIISIEKSDLKFDKNGCIYIATHFKFTNMGSEEIKSGHSVSQILPGSEKLPYFLYCIN</sequence>
<gene>
    <name evidence="1" type="ORF">B0I10_11318</name>
</gene>
<comment type="caution">
    <text evidence="1">The sequence shown here is derived from an EMBL/GenBank/DDBJ whole genome shotgun (WGS) entry which is preliminary data.</text>
</comment>
<name>A0A328WKM3_9FLAO</name>
<dbReference type="EMBL" id="QLSV01000013">
    <property type="protein sequence ID" value="RAR46902.1"/>
    <property type="molecule type" value="Genomic_DNA"/>
</dbReference>